<protein>
    <submittedName>
        <fullName evidence="1">Uncharacterized protein</fullName>
    </submittedName>
</protein>
<organism evidence="1 2">
    <name type="scientific">Acetivibrio ethanolgignens</name>
    <dbReference type="NCBI Taxonomy" id="290052"/>
    <lineage>
        <taxon>Bacteria</taxon>
        <taxon>Bacillati</taxon>
        <taxon>Bacillota</taxon>
        <taxon>Clostridia</taxon>
        <taxon>Eubacteriales</taxon>
        <taxon>Oscillospiraceae</taxon>
        <taxon>Acetivibrio</taxon>
    </lineage>
</organism>
<dbReference type="RefSeq" id="WP_058351497.1">
    <property type="nucleotide sequence ID" value="NZ_CABMMD010000024.1"/>
</dbReference>
<comment type="caution">
    <text evidence="1">The sequence shown here is derived from an EMBL/GenBank/DDBJ whole genome shotgun (WGS) entry which is preliminary data.</text>
</comment>
<dbReference type="EMBL" id="LNAM01000024">
    <property type="protein sequence ID" value="KSV60296.1"/>
    <property type="molecule type" value="Genomic_DNA"/>
</dbReference>
<evidence type="ECO:0000313" key="2">
    <source>
        <dbReference type="Proteomes" id="UP000054874"/>
    </source>
</evidence>
<dbReference type="Proteomes" id="UP000054874">
    <property type="component" value="Unassembled WGS sequence"/>
</dbReference>
<dbReference type="STRING" id="290052.ASU35_05970"/>
<proteinExistence type="predicted"/>
<evidence type="ECO:0000313" key="1">
    <source>
        <dbReference type="EMBL" id="KSV60296.1"/>
    </source>
</evidence>
<accession>A0A0V8QIB2</accession>
<sequence length="69" mass="7641">MELNSLEINTSGSLGNIILNGEDISKKITKVEYVHEGGEIPFIKITYPVDEIKINANVIVNEIPDNQNT</sequence>
<gene>
    <name evidence="1" type="ORF">ASU35_05970</name>
</gene>
<dbReference type="AlphaFoldDB" id="A0A0V8QIB2"/>
<reference evidence="1 2" key="1">
    <citation type="submission" date="2015-11" db="EMBL/GenBank/DDBJ databases">
        <title>Butyribacter intestini gen. nov., sp. nov., a butyric acid-producing bacterium of the family Lachnospiraceae isolated from the human faeces.</title>
        <authorList>
            <person name="Zou Y."/>
            <person name="Xue W."/>
            <person name="Luo G."/>
            <person name="Lv M."/>
        </authorList>
    </citation>
    <scope>NUCLEOTIDE SEQUENCE [LARGE SCALE GENOMIC DNA]</scope>
    <source>
        <strain evidence="1 2">ACET-33324</strain>
    </source>
</reference>
<keyword evidence="2" id="KW-1185">Reference proteome</keyword>
<name>A0A0V8QIB2_9FIRM</name>